<dbReference type="EMBL" id="BAABFV010000001">
    <property type="protein sequence ID" value="GAA4356964.1"/>
    <property type="molecule type" value="Genomic_DNA"/>
</dbReference>
<dbReference type="RefSeq" id="WP_345291665.1">
    <property type="nucleotide sequence ID" value="NZ_BAABFV010000001.1"/>
</dbReference>
<evidence type="ECO:0000256" key="1">
    <source>
        <dbReference type="SAM" id="SignalP"/>
    </source>
</evidence>
<evidence type="ECO:0000313" key="3">
    <source>
        <dbReference type="Proteomes" id="UP001501011"/>
    </source>
</evidence>
<keyword evidence="1" id="KW-0732">Signal</keyword>
<accession>A0ABP8IEI7</accession>
<protein>
    <recommendedName>
        <fullName evidence="4">Lysozyme inhibitor LprI N-terminal domain-containing protein</fullName>
    </recommendedName>
</protein>
<feature type="chain" id="PRO_5047203582" description="Lysozyme inhibitor LprI N-terminal domain-containing protein" evidence="1">
    <location>
        <begin position="24"/>
        <end position="160"/>
    </location>
</feature>
<sequence length="160" mass="18351">MKITKKALSIVTFTVMLPFAAEAATDYRLLIKRDLEKLVGTSELYTEFEKSSCGDLLDKDFPNLVKKINTSIQEIETEVKPQYPKIWQEVTSEDSKAKQQAKKWVSHRIKKIPDLSSNQDFGCGVIFGELLSFGYRFERDRVSLMMHIRNASENQSEPTP</sequence>
<evidence type="ECO:0008006" key="4">
    <source>
        <dbReference type="Google" id="ProtNLM"/>
    </source>
</evidence>
<evidence type="ECO:0000313" key="2">
    <source>
        <dbReference type="EMBL" id="GAA4356964.1"/>
    </source>
</evidence>
<dbReference type="Proteomes" id="UP001501011">
    <property type="component" value="Unassembled WGS sequence"/>
</dbReference>
<reference evidence="3" key="1">
    <citation type="journal article" date="2019" name="Int. J. Syst. Evol. Microbiol.">
        <title>The Global Catalogue of Microorganisms (GCM) 10K type strain sequencing project: providing services to taxonomists for standard genome sequencing and annotation.</title>
        <authorList>
            <consortium name="The Broad Institute Genomics Platform"/>
            <consortium name="The Broad Institute Genome Sequencing Center for Infectious Disease"/>
            <person name="Wu L."/>
            <person name="Ma J."/>
        </authorList>
    </citation>
    <scope>NUCLEOTIDE SEQUENCE [LARGE SCALE GENOMIC DNA]</scope>
    <source>
        <strain evidence="3">JCM 17728</strain>
    </source>
</reference>
<feature type="signal peptide" evidence="1">
    <location>
        <begin position="1"/>
        <end position="23"/>
    </location>
</feature>
<gene>
    <name evidence="2" type="ORF">GCM10023151_05450</name>
</gene>
<name>A0ABP8IEI7_9GAMM</name>
<proteinExistence type="predicted"/>
<organism evidence="2 3">
    <name type="scientific">Kangiella marina</name>
    <dbReference type="NCBI Taxonomy" id="1079178"/>
    <lineage>
        <taxon>Bacteria</taxon>
        <taxon>Pseudomonadati</taxon>
        <taxon>Pseudomonadota</taxon>
        <taxon>Gammaproteobacteria</taxon>
        <taxon>Kangiellales</taxon>
        <taxon>Kangiellaceae</taxon>
        <taxon>Kangiella</taxon>
    </lineage>
</organism>
<comment type="caution">
    <text evidence="2">The sequence shown here is derived from an EMBL/GenBank/DDBJ whole genome shotgun (WGS) entry which is preliminary data.</text>
</comment>
<keyword evidence="3" id="KW-1185">Reference proteome</keyword>